<dbReference type="Proteomes" id="UP000031599">
    <property type="component" value="Unassembled WGS sequence"/>
</dbReference>
<accession>A0A0C1ZIN8</accession>
<comment type="caution">
    <text evidence="3">The sequence shown here is derived from an EMBL/GenBank/DDBJ whole genome shotgun (WGS) entry which is preliminary data.</text>
</comment>
<organism evidence="3 4">
    <name type="scientific">Enhygromyxa salina</name>
    <dbReference type="NCBI Taxonomy" id="215803"/>
    <lineage>
        <taxon>Bacteria</taxon>
        <taxon>Pseudomonadati</taxon>
        <taxon>Myxococcota</taxon>
        <taxon>Polyangia</taxon>
        <taxon>Nannocystales</taxon>
        <taxon>Nannocystaceae</taxon>
        <taxon>Enhygromyxa</taxon>
    </lineage>
</organism>
<evidence type="ECO:0000256" key="1">
    <source>
        <dbReference type="SAM" id="MobiDB-lite"/>
    </source>
</evidence>
<proteinExistence type="predicted"/>
<feature type="signal peptide" evidence="2">
    <location>
        <begin position="1"/>
        <end position="27"/>
    </location>
</feature>
<keyword evidence="2" id="KW-0732">Signal</keyword>
<feature type="region of interest" description="Disordered" evidence="1">
    <location>
        <begin position="30"/>
        <end position="76"/>
    </location>
</feature>
<evidence type="ECO:0000313" key="3">
    <source>
        <dbReference type="EMBL" id="KIG17404.1"/>
    </source>
</evidence>
<gene>
    <name evidence="3" type="ORF">DB30_03323</name>
</gene>
<protein>
    <submittedName>
        <fullName evidence="3">Uncharacterized protein</fullName>
    </submittedName>
</protein>
<evidence type="ECO:0000256" key="2">
    <source>
        <dbReference type="SAM" id="SignalP"/>
    </source>
</evidence>
<feature type="chain" id="PRO_5002161709" evidence="2">
    <location>
        <begin position="28"/>
        <end position="193"/>
    </location>
</feature>
<dbReference type="EMBL" id="JMCC02000025">
    <property type="protein sequence ID" value="KIG17404.1"/>
    <property type="molecule type" value="Genomic_DNA"/>
</dbReference>
<dbReference type="RefSeq" id="WP_052548367.1">
    <property type="nucleotide sequence ID" value="NZ_JMCC02000025.1"/>
</dbReference>
<reference evidence="3 4" key="1">
    <citation type="submission" date="2014-12" db="EMBL/GenBank/DDBJ databases">
        <title>Genome assembly of Enhygromyxa salina DSM 15201.</title>
        <authorList>
            <person name="Sharma G."/>
            <person name="Subramanian S."/>
        </authorList>
    </citation>
    <scope>NUCLEOTIDE SEQUENCE [LARGE SCALE GENOMIC DNA]</scope>
    <source>
        <strain evidence="3 4">DSM 15201</strain>
    </source>
</reference>
<name>A0A0C1ZIN8_9BACT</name>
<evidence type="ECO:0000313" key="4">
    <source>
        <dbReference type="Proteomes" id="UP000031599"/>
    </source>
</evidence>
<sequence>MSKSKLFRVCSSLSLFALVGVMLPACASNAGDGAAKGKDGDSKQAANPTAKPEGDPAAVEGQPVDGDQKVGTAAGDAAGDNKQYALQIDPAEGKVGEEGQVSIRVIPSETWHMNLEYPTKLQVTAPAGVVVAKPKLGKDDAVKFDEENCEFAVKFTPSEAGDKTFTGELKFAVCQDTACVPKTETLEFQVAVK</sequence>
<dbReference type="AlphaFoldDB" id="A0A0C1ZIN8"/>